<sequence length="275" mass="32438">MFNKELSSEEYNKWIVRNGYSKQVPHEGQIVGKECSENFRDIYQFFADIYQNPNNCHGIATTVFYAHVELKDENWPVFQHFIRLLMDPFIYIRTLELNPQKDVLSLLTGAMNPDRDRLQCKSLIIQFYDDVQKLVVWMKDHVHCDEFEIYVRSDLNYDEELLDLFLTGAPCTSAINVMNYDFSKVIVNLLQKFMALKNRDEYQVVESIQGNVEGRKIVDEFKRNFAEFIGEEEQYEGFHGSRKVIRFINNDIEKKLTLDVRNDSYGSFSIKITNT</sequence>
<gene>
    <name evidence="1" type="ORF">DdX_20297</name>
</gene>
<protein>
    <submittedName>
        <fullName evidence="1">Uncharacterized protein</fullName>
    </submittedName>
</protein>
<accession>A0AAD4QRW9</accession>
<comment type="caution">
    <text evidence="1">The sequence shown here is derived from an EMBL/GenBank/DDBJ whole genome shotgun (WGS) entry which is preliminary data.</text>
</comment>
<organism evidence="1 2">
    <name type="scientific">Ditylenchus destructor</name>
    <dbReference type="NCBI Taxonomy" id="166010"/>
    <lineage>
        <taxon>Eukaryota</taxon>
        <taxon>Metazoa</taxon>
        <taxon>Ecdysozoa</taxon>
        <taxon>Nematoda</taxon>
        <taxon>Chromadorea</taxon>
        <taxon>Rhabditida</taxon>
        <taxon>Tylenchina</taxon>
        <taxon>Tylenchomorpha</taxon>
        <taxon>Sphaerularioidea</taxon>
        <taxon>Anguinidae</taxon>
        <taxon>Anguininae</taxon>
        <taxon>Ditylenchus</taxon>
    </lineage>
</organism>
<evidence type="ECO:0000313" key="1">
    <source>
        <dbReference type="EMBL" id="KAI1694089.1"/>
    </source>
</evidence>
<evidence type="ECO:0000313" key="2">
    <source>
        <dbReference type="Proteomes" id="UP001201812"/>
    </source>
</evidence>
<proteinExistence type="predicted"/>
<reference evidence="1" key="1">
    <citation type="submission" date="2022-01" db="EMBL/GenBank/DDBJ databases">
        <title>Genome Sequence Resource for Two Populations of Ditylenchus destructor, the Migratory Endoparasitic Phytonematode.</title>
        <authorList>
            <person name="Zhang H."/>
            <person name="Lin R."/>
            <person name="Xie B."/>
        </authorList>
    </citation>
    <scope>NUCLEOTIDE SEQUENCE</scope>
    <source>
        <strain evidence="1">BazhouSP</strain>
    </source>
</reference>
<dbReference type="Proteomes" id="UP001201812">
    <property type="component" value="Unassembled WGS sequence"/>
</dbReference>
<dbReference type="AlphaFoldDB" id="A0AAD4QRW9"/>
<keyword evidence="2" id="KW-1185">Reference proteome</keyword>
<dbReference type="EMBL" id="JAKKPZ010000551">
    <property type="protein sequence ID" value="KAI1694089.1"/>
    <property type="molecule type" value="Genomic_DNA"/>
</dbReference>
<name>A0AAD4QRW9_9BILA</name>